<sequence>MKVLHIITGLGVGGAEQQLRLLAPRLPARCEVVTLTNPGPVARGLREDGVPVTHLGMAGNRDIGSLPRLVTHIREGHYDLVHTHLYRACLYGRVAARLAGVRAVVATEHSLGDTVIEGRPLTPAVRGLYLASERLGSATVAVSPTVAERLRAWGVPEHRVHVVANGIDVDRFRFDPAARAAARAALGLPEDAYVVGGVGRLVAGKRFDALIRAMAALPDDHRLLLVGGGPEEEPLRRLAAELGLTDRVVLAGERDQSSTDSGERDQSSTTPGERGGAAATPGERGGAATAPGERDGAAATSGERGGAAATSGRHTRTATAPREQGLPALLAAMDVLVSPSRSEAFGLAVIEGLAAGLPVLYVDCPAVEDLPQEAAPGAHRVGGSVTGLTDALRWGRRTGYGTDGGHQRPGPGVTRLPVPDAVRHYSITRSAAQLADVYGTALAGAGGSRPLHRSQGLLGARSS</sequence>
<protein>
    <recommendedName>
        <fullName evidence="8">Glycosyl transferase</fullName>
    </recommendedName>
</protein>
<keyword evidence="7" id="KW-1185">Reference proteome</keyword>
<dbReference type="Pfam" id="PF13692">
    <property type="entry name" value="Glyco_trans_1_4"/>
    <property type="match status" value="1"/>
</dbReference>
<dbReference type="GO" id="GO:0016758">
    <property type="term" value="F:hexosyltransferase activity"/>
    <property type="evidence" value="ECO:0007669"/>
    <property type="project" value="TreeGrafter"/>
</dbReference>
<keyword evidence="2" id="KW-0808">Transferase</keyword>
<dbReference type="EMBL" id="MVFC01000023">
    <property type="protein sequence ID" value="OON75371.1"/>
    <property type="molecule type" value="Genomic_DNA"/>
</dbReference>
<dbReference type="AlphaFoldDB" id="A0A1V4A5C4"/>
<dbReference type="GO" id="GO:1901137">
    <property type="term" value="P:carbohydrate derivative biosynthetic process"/>
    <property type="evidence" value="ECO:0007669"/>
    <property type="project" value="UniProtKB-ARBA"/>
</dbReference>
<dbReference type="InterPro" id="IPR050194">
    <property type="entry name" value="Glycosyltransferase_grp1"/>
</dbReference>
<dbReference type="SUPFAM" id="SSF53756">
    <property type="entry name" value="UDP-Glycosyltransferase/glycogen phosphorylase"/>
    <property type="match status" value="2"/>
</dbReference>
<evidence type="ECO:0000259" key="4">
    <source>
        <dbReference type="Pfam" id="PF00534"/>
    </source>
</evidence>
<organism evidence="6 7">
    <name type="scientific">Streptomyces tsukubensis</name>
    <dbReference type="NCBI Taxonomy" id="83656"/>
    <lineage>
        <taxon>Bacteria</taxon>
        <taxon>Bacillati</taxon>
        <taxon>Actinomycetota</taxon>
        <taxon>Actinomycetes</taxon>
        <taxon>Kitasatosporales</taxon>
        <taxon>Streptomycetaceae</taxon>
        <taxon>Streptomyces</taxon>
    </lineage>
</organism>
<evidence type="ECO:0008006" key="8">
    <source>
        <dbReference type="Google" id="ProtNLM"/>
    </source>
</evidence>
<feature type="region of interest" description="Disordered" evidence="3">
    <location>
        <begin position="252"/>
        <end position="323"/>
    </location>
</feature>
<dbReference type="Proteomes" id="UP000190539">
    <property type="component" value="Unassembled WGS sequence"/>
</dbReference>
<evidence type="ECO:0000256" key="3">
    <source>
        <dbReference type="SAM" id="MobiDB-lite"/>
    </source>
</evidence>
<proteinExistence type="predicted"/>
<evidence type="ECO:0000313" key="6">
    <source>
        <dbReference type="EMBL" id="OON75371.1"/>
    </source>
</evidence>
<feature type="domain" description="Glycosyltransferase subfamily 4-like N-terminal" evidence="5">
    <location>
        <begin position="12"/>
        <end position="171"/>
    </location>
</feature>
<evidence type="ECO:0000256" key="1">
    <source>
        <dbReference type="ARBA" id="ARBA00022676"/>
    </source>
</evidence>
<dbReference type="PANTHER" id="PTHR45947">
    <property type="entry name" value="SULFOQUINOVOSYL TRANSFERASE SQD2"/>
    <property type="match status" value="1"/>
</dbReference>
<evidence type="ECO:0000259" key="5">
    <source>
        <dbReference type="Pfam" id="PF13439"/>
    </source>
</evidence>
<keyword evidence="1" id="KW-0328">Glycosyltransferase</keyword>
<dbReference type="InterPro" id="IPR028098">
    <property type="entry name" value="Glyco_trans_4-like_N"/>
</dbReference>
<accession>A0A1V4A5C4</accession>
<dbReference type="STRING" id="83656.B1H18_23075"/>
<evidence type="ECO:0000256" key="2">
    <source>
        <dbReference type="ARBA" id="ARBA00022679"/>
    </source>
</evidence>
<dbReference type="PANTHER" id="PTHR45947:SF3">
    <property type="entry name" value="SULFOQUINOVOSYL TRANSFERASE SQD2"/>
    <property type="match status" value="1"/>
</dbReference>
<evidence type="ECO:0000313" key="7">
    <source>
        <dbReference type="Proteomes" id="UP000190539"/>
    </source>
</evidence>
<dbReference type="InterPro" id="IPR001296">
    <property type="entry name" value="Glyco_trans_1"/>
</dbReference>
<gene>
    <name evidence="6" type="ORF">B1H18_23075</name>
</gene>
<dbReference type="Pfam" id="PF00534">
    <property type="entry name" value="Glycos_transf_1"/>
    <property type="match status" value="1"/>
</dbReference>
<dbReference type="Pfam" id="PF13439">
    <property type="entry name" value="Glyco_transf_4"/>
    <property type="match status" value="1"/>
</dbReference>
<name>A0A1V4A5C4_9ACTN</name>
<reference evidence="6 7" key="1">
    <citation type="submission" date="2017-02" db="EMBL/GenBank/DDBJ databases">
        <title>Draft Genome Sequence of Streptomyces tsukubaensis F601, a Producer of the immunosuppressant tacrolimus FK506.</title>
        <authorList>
            <person name="Zong G."/>
            <person name="Zhong C."/>
            <person name="Fu J."/>
            <person name="Qin R."/>
            <person name="Cao G."/>
        </authorList>
    </citation>
    <scope>NUCLEOTIDE SEQUENCE [LARGE SCALE GENOMIC DNA]</scope>
    <source>
        <strain evidence="6 7">F601</strain>
    </source>
</reference>
<dbReference type="Gene3D" id="3.40.50.2000">
    <property type="entry name" value="Glycogen Phosphorylase B"/>
    <property type="match status" value="3"/>
</dbReference>
<comment type="caution">
    <text evidence="6">The sequence shown here is derived from an EMBL/GenBank/DDBJ whole genome shotgun (WGS) entry which is preliminary data.</text>
</comment>
<feature type="domain" description="Glycosyl transferase family 1" evidence="4">
    <location>
        <begin position="181"/>
        <end position="256"/>
    </location>
</feature>
<dbReference type="OrthoDB" id="3646807at2"/>
<feature type="compositionally biased region" description="Basic and acidic residues" evidence="3">
    <location>
        <begin position="252"/>
        <end position="266"/>
    </location>
</feature>
<feature type="region of interest" description="Disordered" evidence="3">
    <location>
        <begin position="397"/>
        <end position="417"/>
    </location>
</feature>
<dbReference type="RefSeq" id="WP_077970669.1">
    <property type="nucleotide sequence ID" value="NZ_CP045178.1"/>
</dbReference>